<reference evidence="1" key="1">
    <citation type="submission" date="2020-05" db="EMBL/GenBank/DDBJ databases">
        <authorList>
            <person name="Chiriac C."/>
            <person name="Salcher M."/>
            <person name="Ghai R."/>
            <person name="Kavagutti S V."/>
        </authorList>
    </citation>
    <scope>NUCLEOTIDE SEQUENCE</scope>
</reference>
<sequence>MLAARRALVDLPDTVELLDLGPDVLGVRRGRLTVVLNCGQSAVPLPPGEVVVASGPLGADLSPDTAAWVLDD</sequence>
<dbReference type="AlphaFoldDB" id="A0A6J6QZT3"/>
<organism evidence="1">
    <name type="scientific">freshwater metagenome</name>
    <dbReference type="NCBI Taxonomy" id="449393"/>
    <lineage>
        <taxon>unclassified sequences</taxon>
        <taxon>metagenomes</taxon>
        <taxon>ecological metagenomes</taxon>
    </lineage>
</organism>
<proteinExistence type="predicted"/>
<dbReference type="EMBL" id="CAEZXR010000208">
    <property type="protein sequence ID" value="CAB4716422.1"/>
    <property type="molecule type" value="Genomic_DNA"/>
</dbReference>
<accession>A0A6J6QZT3</accession>
<gene>
    <name evidence="1" type="ORF">UFOPK2579_01717</name>
</gene>
<name>A0A6J6QZT3_9ZZZZ</name>
<protein>
    <submittedName>
        <fullName evidence="1">Unannotated protein</fullName>
    </submittedName>
</protein>
<evidence type="ECO:0000313" key="1">
    <source>
        <dbReference type="EMBL" id="CAB4716422.1"/>
    </source>
</evidence>